<evidence type="ECO:0000313" key="2">
    <source>
        <dbReference type="EMBL" id="SDM19627.1"/>
    </source>
</evidence>
<dbReference type="Gene3D" id="3.10.450.50">
    <property type="match status" value="1"/>
</dbReference>
<proteinExistence type="predicted"/>
<dbReference type="EMBL" id="FNHE01000004">
    <property type="protein sequence ID" value="SDM19627.1"/>
    <property type="molecule type" value="Genomic_DNA"/>
</dbReference>
<dbReference type="PANTHER" id="PTHR41252">
    <property type="entry name" value="BLR2505 PROTEIN"/>
    <property type="match status" value="1"/>
</dbReference>
<name>A0A1G9R9T9_9ACTN</name>
<dbReference type="SUPFAM" id="SSF54427">
    <property type="entry name" value="NTF2-like"/>
    <property type="match status" value="1"/>
</dbReference>
<dbReference type="STRING" id="1137991.SAMN05660642_01824"/>
<gene>
    <name evidence="2" type="ORF">SAMN05660642_01824</name>
</gene>
<keyword evidence="3" id="KW-1185">Reference proteome</keyword>
<dbReference type="InterPro" id="IPR032710">
    <property type="entry name" value="NTF2-like_dom_sf"/>
</dbReference>
<feature type="domain" description="SnoaL-like" evidence="1">
    <location>
        <begin position="20"/>
        <end position="126"/>
    </location>
</feature>
<evidence type="ECO:0000313" key="3">
    <source>
        <dbReference type="Proteomes" id="UP000198680"/>
    </source>
</evidence>
<protein>
    <recommendedName>
        <fullName evidence="1">SnoaL-like domain-containing protein</fullName>
    </recommendedName>
</protein>
<evidence type="ECO:0000259" key="1">
    <source>
        <dbReference type="Pfam" id="PF12680"/>
    </source>
</evidence>
<organism evidence="2 3">
    <name type="scientific">Geodermatophilus siccatus</name>
    <dbReference type="NCBI Taxonomy" id="1137991"/>
    <lineage>
        <taxon>Bacteria</taxon>
        <taxon>Bacillati</taxon>
        <taxon>Actinomycetota</taxon>
        <taxon>Actinomycetes</taxon>
        <taxon>Geodermatophilales</taxon>
        <taxon>Geodermatophilaceae</taxon>
        <taxon>Geodermatophilus</taxon>
    </lineage>
</organism>
<dbReference type="RefSeq" id="WP_175479515.1">
    <property type="nucleotide sequence ID" value="NZ_FNHE01000004.1"/>
</dbReference>
<dbReference type="Pfam" id="PF12680">
    <property type="entry name" value="SnoaL_2"/>
    <property type="match status" value="1"/>
</dbReference>
<sequence length="141" mass="15695">MTTQTGAAPSASAHPNAQRIRDAYDGFLRGDLGPLDDLLAEDVEWHETGRTQLTGVYRGRDAVREMLGRLGQLTEGSLRLDLRTVLADDTDGVAVMRTSARRGGRSFEDVLEVHVYRFRDGRVTEWRQAFDDQYAVDAVLG</sequence>
<reference evidence="3" key="1">
    <citation type="submission" date="2016-10" db="EMBL/GenBank/DDBJ databases">
        <authorList>
            <person name="Varghese N."/>
            <person name="Submissions S."/>
        </authorList>
    </citation>
    <scope>NUCLEOTIDE SEQUENCE [LARGE SCALE GENOMIC DNA]</scope>
    <source>
        <strain evidence="3">DSM 45419</strain>
    </source>
</reference>
<dbReference type="AlphaFoldDB" id="A0A1G9R9T9"/>
<dbReference type="PANTHER" id="PTHR41252:SF1">
    <property type="entry name" value="BLR2505 PROTEIN"/>
    <property type="match status" value="1"/>
</dbReference>
<dbReference type="InterPro" id="IPR037401">
    <property type="entry name" value="SnoaL-like"/>
</dbReference>
<accession>A0A1G9R9T9</accession>
<dbReference type="Proteomes" id="UP000198680">
    <property type="component" value="Unassembled WGS sequence"/>
</dbReference>